<evidence type="ECO:0000256" key="4">
    <source>
        <dbReference type="ARBA" id="ARBA00022670"/>
    </source>
</evidence>
<comment type="subcellular location">
    <subcellularLocation>
        <location evidence="14">Cell membrane</location>
        <topology evidence="14">Multi-pass membrane protein</topology>
        <orientation evidence="14">Cytoplasmic side</orientation>
    </subcellularLocation>
    <subcellularLocation>
        <location evidence="1">Membrane</location>
    </subcellularLocation>
</comment>
<evidence type="ECO:0000256" key="15">
    <source>
        <dbReference type="RuleBase" id="RU003651"/>
    </source>
</evidence>
<evidence type="ECO:0000256" key="2">
    <source>
        <dbReference type="ARBA" id="ARBA00010044"/>
    </source>
</evidence>
<evidence type="ECO:0000256" key="12">
    <source>
        <dbReference type="ARBA" id="ARBA00023049"/>
    </source>
</evidence>
<dbReference type="InterPro" id="IPR041569">
    <property type="entry name" value="AAA_lid_3"/>
</dbReference>
<dbReference type="InterPro" id="IPR000642">
    <property type="entry name" value="Peptidase_M41"/>
</dbReference>
<comment type="function">
    <text evidence="14">Acts as a processive, ATP-dependent zinc metallopeptidase for both cytoplasmic and membrane proteins. Plays a role in the quality control of integral membrane proteins.</text>
</comment>
<feature type="transmembrane region" description="Helical" evidence="14">
    <location>
        <begin position="116"/>
        <end position="137"/>
    </location>
</feature>
<feature type="domain" description="AAA+ ATPase" evidence="17">
    <location>
        <begin position="202"/>
        <end position="341"/>
    </location>
</feature>
<evidence type="ECO:0000259" key="17">
    <source>
        <dbReference type="SMART" id="SM00382"/>
    </source>
</evidence>
<dbReference type="Proteomes" id="UP001501523">
    <property type="component" value="Unassembled WGS sequence"/>
</dbReference>
<gene>
    <name evidence="14 18" type="primary">ftsH</name>
    <name evidence="18" type="ORF">GCM10009105_20170</name>
</gene>
<reference evidence="18 19" key="1">
    <citation type="journal article" date="2019" name="Int. J. Syst. Evol. Microbiol.">
        <title>The Global Catalogue of Microorganisms (GCM) 10K type strain sequencing project: providing services to taxonomists for standard genome sequencing and annotation.</title>
        <authorList>
            <consortium name="The Broad Institute Genomics Platform"/>
            <consortium name="The Broad Institute Genome Sequencing Center for Infectious Disease"/>
            <person name="Wu L."/>
            <person name="Ma J."/>
        </authorList>
    </citation>
    <scope>NUCLEOTIDE SEQUENCE [LARGE SCALE GENOMIC DNA]</scope>
    <source>
        <strain evidence="18 19">JCM 15421</strain>
    </source>
</reference>
<feature type="binding site" evidence="14">
    <location>
        <position position="432"/>
    </location>
    <ligand>
        <name>Zn(2+)</name>
        <dbReference type="ChEBI" id="CHEBI:29105"/>
        <note>catalytic</note>
    </ligand>
</feature>
<dbReference type="PROSITE" id="PS00674">
    <property type="entry name" value="AAA"/>
    <property type="match status" value="1"/>
</dbReference>
<feature type="binding site" evidence="14">
    <location>
        <begin position="210"/>
        <end position="217"/>
    </location>
    <ligand>
        <name>ATP</name>
        <dbReference type="ChEBI" id="CHEBI:30616"/>
    </ligand>
</feature>
<comment type="similarity">
    <text evidence="15">Belongs to the AAA ATPase family.</text>
</comment>
<comment type="subunit">
    <text evidence="14">Homohexamer.</text>
</comment>
<dbReference type="Gene3D" id="1.10.8.60">
    <property type="match status" value="1"/>
</dbReference>
<comment type="similarity">
    <text evidence="2 14">In the C-terminal section; belongs to the peptidase M41 family.</text>
</comment>
<keyword evidence="6 14" id="KW-0479">Metal-binding</keyword>
<dbReference type="Gene3D" id="3.40.50.300">
    <property type="entry name" value="P-loop containing nucleotide triphosphate hydrolases"/>
    <property type="match status" value="1"/>
</dbReference>
<dbReference type="InterPro" id="IPR003959">
    <property type="entry name" value="ATPase_AAA_core"/>
</dbReference>
<feature type="region of interest" description="Disordered" evidence="16">
    <location>
        <begin position="613"/>
        <end position="655"/>
    </location>
</feature>
<dbReference type="InterPro" id="IPR011546">
    <property type="entry name" value="Pept_M41_FtsH_extracell"/>
</dbReference>
<keyword evidence="8 14" id="KW-0378">Hydrolase</keyword>
<dbReference type="SUPFAM" id="SSF140990">
    <property type="entry name" value="FtsH protease domain-like"/>
    <property type="match status" value="1"/>
</dbReference>
<dbReference type="Gene3D" id="3.30.720.210">
    <property type="match status" value="1"/>
</dbReference>
<feature type="binding site" evidence="14">
    <location>
        <position position="436"/>
    </location>
    <ligand>
        <name>Zn(2+)</name>
        <dbReference type="ChEBI" id="CHEBI:29105"/>
        <note>catalytic</note>
    </ligand>
</feature>
<dbReference type="PANTHER" id="PTHR23076:SF97">
    <property type="entry name" value="ATP-DEPENDENT ZINC METALLOPROTEASE YME1L1"/>
    <property type="match status" value="1"/>
</dbReference>
<keyword evidence="19" id="KW-1185">Reference proteome</keyword>
<dbReference type="Pfam" id="PF01434">
    <property type="entry name" value="Peptidase_M41"/>
    <property type="match status" value="1"/>
</dbReference>
<evidence type="ECO:0000256" key="14">
    <source>
        <dbReference type="HAMAP-Rule" id="MF_01458"/>
    </source>
</evidence>
<keyword evidence="9 14" id="KW-0862">Zinc</keyword>
<organism evidence="18 19">
    <name type="scientific">Dokdonella soli</name>
    <dbReference type="NCBI Taxonomy" id="529810"/>
    <lineage>
        <taxon>Bacteria</taxon>
        <taxon>Pseudomonadati</taxon>
        <taxon>Pseudomonadota</taxon>
        <taxon>Gammaproteobacteria</taxon>
        <taxon>Lysobacterales</taxon>
        <taxon>Rhodanobacteraceae</taxon>
        <taxon>Dokdonella</taxon>
    </lineage>
</organism>
<dbReference type="Gene3D" id="1.20.58.760">
    <property type="entry name" value="Peptidase M41"/>
    <property type="match status" value="1"/>
</dbReference>
<keyword evidence="10 14" id="KW-0067">ATP-binding</keyword>
<evidence type="ECO:0000256" key="10">
    <source>
        <dbReference type="ARBA" id="ARBA00022840"/>
    </source>
</evidence>
<dbReference type="HAMAP" id="MF_01458">
    <property type="entry name" value="FtsH"/>
    <property type="match status" value="1"/>
</dbReference>
<dbReference type="Pfam" id="PF00004">
    <property type="entry name" value="AAA"/>
    <property type="match status" value="1"/>
</dbReference>
<accession>A0ABN1IK55</accession>
<dbReference type="Pfam" id="PF17862">
    <property type="entry name" value="AAA_lid_3"/>
    <property type="match status" value="1"/>
</dbReference>
<keyword evidence="12 14" id="KW-0482">Metalloprotease</keyword>
<evidence type="ECO:0000256" key="9">
    <source>
        <dbReference type="ARBA" id="ARBA00022833"/>
    </source>
</evidence>
<feature type="active site" evidence="14">
    <location>
        <position position="433"/>
    </location>
</feature>
<keyword evidence="11 14" id="KW-1133">Transmembrane helix</keyword>
<comment type="caution">
    <text evidence="18">The sequence shown here is derived from an EMBL/GenBank/DDBJ whole genome shotgun (WGS) entry which is preliminary data.</text>
</comment>
<evidence type="ECO:0000256" key="5">
    <source>
        <dbReference type="ARBA" id="ARBA00022692"/>
    </source>
</evidence>
<keyword evidence="7 14" id="KW-0547">Nucleotide-binding</keyword>
<evidence type="ECO:0000256" key="7">
    <source>
        <dbReference type="ARBA" id="ARBA00022741"/>
    </source>
</evidence>
<comment type="similarity">
    <text evidence="14">In the central section; belongs to the AAA ATPase family.</text>
</comment>
<proteinExistence type="inferred from homology"/>
<dbReference type="SMART" id="SM00382">
    <property type="entry name" value="AAA"/>
    <property type="match status" value="1"/>
</dbReference>
<dbReference type="InterPro" id="IPR027417">
    <property type="entry name" value="P-loop_NTPase"/>
</dbReference>
<dbReference type="PANTHER" id="PTHR23076">
    <property type="entry name" value="METALLOPROTEASE M41 FTSH"/>
    <property type="match status" value="1"/>
</dbReference>
<feature type="binding site" evidence="14">
    <location>
        <position position="510"/>
    </location>
    <ligand>
        <name>Zn(2+)</name>
        <dbReference type="ChEBI" id="CHEBI:29105"/>
        <note>catalytic</note>
    </ligand>
</feature>
<dbReference type="SUPFAM" id="SSF52540">
    <property type="entry name" value="P-loop containing nucleoside triphosphate hydrolases"/>
    <property type="match status" value="1"/>
</dbReference>
<evidence type="ECO:0000313" key="19">
    <source>
        <dbReference type="Proteomes" id="UP001501523"/>
    </source>
</evidence>
<evidence type="ECO:0000256" key="11">
    <source>
        <dbReference type="ARBA" id="ARBA00022989"/>
    </source>
</evidence>
<dbReference type="GO" id="GO:0008237">
    <property type="term" value="F:metallopeptidase activity"/>
    <property type="evidence" value="ECO:0007669"/>
    <property type="project" value="UniProtKB-KW"/>
</dbReference>
<dbReference type="NCBIfam" id="TIGR01241">
    <property type="entry name" value="FtsH_fam"/>
    <property type="match status" value="1"/>
</dbReference>
<dbReference type="EC" id="3.4.24.-" evidence="14"/>
<feature type="transmembrane region" description="Helical" evidence="14">
    <location>
        <begin position="18"/>
        <end position="35"/>
    </location>
</feature>
<keyword evidence="3 14" id="KW-1003">Cell membrane</keyword>
<dbReference type="CDD" id="cd19501">
    <property type="entry name" value="RecA-like_FtsH"/>
    <property type="match status" value="1"/>
</dbReference>
<dbReference type="InterPro" id="IPR005936">
    <property type="entry name" value="FtsH"/>
</dbReference>
<comment type="cofactor">
    <cofactor evidence="14">
        <name>Zn(2+)</name>
        <dbReference type="ChEBI" id="CHEBI:29105"/>
    </cofactor>
    <text evidence="14">Binds 1 zinc ion per subunit.</text>
</comment>
<evidence type="ECO:0000256" key="3">
    <source>
        <dbReference type="ARBA" id="ARBA00022475"/>
    </source>
</evidence>
<evidence type="ECO:0000313" key="18">
    <source>
        <dbReference type="EMBL" id="GAA0715064.1"/>
    </source>
</evidence>
<name>A0ABN1IK55_9GAMM</name>
<sequence>MCGLLRGTRIVNDMAKNLLLWVIIAVVLLTVFQSFNPRTAAPSDVPYSDFTQQIGNGGIASVVLSAEVPSKATAKLKDGNSVSTTVPIDGNPQLLELLAKANVEVRQTPQDNVMPLWRILLDWVPILIFIGLLIYFMRQMQAGAGGRGAMSFGRSRAKLQGEDQVKITFADVAGCDEAKEEVSELVEFLRDPSKFTKLGGKIPRGVLMVGSPGTGKTLLAKAIAGEAKVPFFSISGSDFVEMFVGVGAARVRDMFEQAKKHAPCIIFIDEIDAVGRHRGAGLGGGHDEREQTLNQLLVEMDGFEGSEGVIVIAATNRPDVLDPALLRPGRFDRQVVVPLPDVKGREQILKVHMRKVPVSNDVEPLTIARGTPGFSGADLANLVNEAALFAARGNSREVSMQDFERAKDKIMMGAERRSMIMSDDEKKLTAYHEAGHAIVGLSVPEHDPVHKVTIIPRGRALGVTMFLPEADRYSYSKSSLESRLASLYGGRVAEELIFGEDKVTTGASNDIQRATQLARDMVTKYGLSEELGPMTYADEEDEVFLGRSVTQHKHVSEETARKIDAVVRGVIDRAYERARGILTTNMPKLEAMAAALLQYETIDREQIAAIMAGQVPNPPKDWTSDSKPGSGSGGSKPRGESPIGGPAVQPRVRID</sequence>
<dbReference type="InterPro" id="IPR003593">
    <property type="entry name" value="AAA+_ATPase"/>
</dbReference>
<evidence type="ECO:0000256" key="13">
    <source>
        <dbReference type="ARBA" id="ARBA00023136"/>
    </source>
</evidence>
<dbReference type="InterPro" id="IPR037219">
    <property type="entry name" value="Peptidase_M41-like"/>
</dbReference>
<dbReference type="Pfam" id="PF06480">
    <property type="entry name" value="FtsH_ext"/>
    <property type="match status" value="1"/>
</dbReference>
<evidence type="ECO:0000256" key="16">
    <source>
        <dbReference type="SAM" id="MobiDB-lite"/>
    </source>
</evidence>
<evidence type="ECO:0000256" key="8">
    <source>
        <dbReference type="ARBA" id="ARBA00022801"/>
    </source>
</evidence>
<protein>
    <recommendedName>
        <fullName evidence="14">ATP-dependent zinc metalloprotease FtsH</fullName>
        <ecNumber evidence="14">3.4.24.-</ecNumber>
    </recommendedName>
</protein>
<dbReference type="EMBL" id="BAAAEU010000008">
    <property type="protein sequence ID" value="GAA0715064.1"/>
    <property type="molecule type" value="Genomic_DNA"/>
</dbReference>
<dbReference type="InterPro" id="IPR003960">
    <property type="entry name" value="ATPase_AAA_CS"/>
</dbReference>
<keyword evidence="4 14" id="KW-0645">Protease</keyword>
<keyword evidence="5 14" id="KW-0812">Transmembrane</keyword>
<evidence type="ECO:0000256" key="6">
    <source>
        <dbReference type="ARBA" id="ARBA00022723"/>
    </source>
</evidence>
<keyword evidence="13 14" id="KW-0472">Membrane</keyword>
<evidence type="ECO:0000256" key="1">
    <source>
        <dbReference type="ARBA" id="ARBA00004370"/>
    </source>
</evidence>